<reference evidence="5" key="1">
    <citation type="journal article" date="2019" name="Int. J. Syst. Evol. Microbiol.">
        <title>The Global Catalogue of Microorganisms (GCM) 10K type strain sequencing project: providing services to taxonomists for standard genome sequencing and annotation.</title>
        <authorList>
            <consortium name="The Broad Institute Genomics Platform"/>
            <consortium name="The Broad Institute Genome Sequencing Center for Infectious Disease"/>
            <person name="Wu L."/>
            <person name="Ma J."/>
        </authorList>
    </citation>
    <scope>NUCLEOTIDE SEQUENCE [LARGE SCALE GENOMIC DNA]</scope>
    <source>
        <strain evidence="5">JCM 11650</strain>
    </source>
</reference>
<evidence type="ECO:0000259" key="3">
    <source>
        <dbReference type="Pfam" id="PF21447"/>
    </source>
</evidence>
<dbReference type="Pfam" id="PF02541">
    <property type="entry name" value="Ppx-GppA"/>
    <property type="match status" value="1"/>
</dbReference>
<dbReference type="PIRSF" id="PIRSF001267">
    <property type="entry name" value="Pyrophosphatase_GppA_Ppx"/>
    <property type="match status" value="1"/>
</dbReference>
<feature type="domain" description="Ppx/GppA phosphatase C-terminal" evidence="3">
    <location>
        <begin position="315"/>
        <end position="471"/>
    </location>
</feature>
<dbReference type="Gene3D" id="3.30.420.150">
    <property type="entry name" value="Exopolyphosphatase. Domain 2"/>
    <property type="match status" value="1"/>
</dbReference>
<dbReference type="PANTHER" id="PTHR30005">
    <property type="entry name" value="EXOPOLYPHOSPHATASE"/>
    <property type="match status" value="1"/>
</dbReference>
<dbReference type="Gene3D" id="1.10.3210.10">
    <property type="entry name" value="Hypothetical protein af1432"/>
    <property type="match status" value="1"/>
</dbReference>
<dbReference type="InterPro" id="IPR050273">
    <property type="entry name" value="GppA/Ppx_hydrolase"/>
</dbReference>
<proteinExistence type="predicted"/>
<dbReference type="RefSeq" id="WP_377722975.1">
    <property type="nucleotide sequence ID" value="NZ_JBHSEW010000001.1"/>
</dbReference>
<keyword evidence="1" id="KW-0378">Hydrolase</keyword>
<dbReference type="InterPro" id="IPR003695">
    <property type="entry name" value="Ppx_GppA_N"/>
</dbReference>
<keyword evidence="5" id="KW-1185">Reference proteome</keyword>
<dbReference type="SUPFAM" id="SSF53067">
    <property type="entry name" value="Actin-like ATPase domain"/>
    <property type="match status" value="2"/>
</dbReference>
<dbReference type="Pfam" id="PF21447">
    <property type="entry name" value="Ppx-GppA_III"/>
    <property type="match status" value="1"/>
</dbReference>
<dbReference type="Proteomes" id="UP001595967">
    <property type="component" value="Unassembled WGS sequence"/>
</dbReference>
<organism evidence="4 5">
    <name type="scientific">Comamonas nitrativorans</name>
    <dbReference type="NCBI Taxonomy" id="108437"/>
    <lineage>
        <taxon>Bacteria</taxon>
        <taxon>Pseudomonadati</taxon>
        <taxon>Pseudomonadota</taxon>
        <taxon>Betaproteobacteria</taxon>
        <taxon>Burkholderiales</taxon>
        <taxon>Comamonadaceae</taxon>
        <taxon>Comamonas</taxon>
    </lineage>
</organism>
<dbReference type="InterPro" id="IPR030673">
    <property type="entry name" value="PyroPPase_GppA_Ppx"/>
</dbReference>
<comment type="caution">
    <text evidence="4">The sequence shown here is derived from an EMBL/GenBank/DDBJ whole genome shotgun (WGS) entry which is preliminary data.</text>
</comment>
<dbReference type="CDD" id="cd24053">
    <property type="entry name" value="ASKHA_NBD_EcPPX-GppA-like"/>
    <property type="match status" value="1"/>
</dbReference>
<dbReference type="InterPro" id="IPR043129">
    <property type="entry name" value="ATPase_NBD"/>
</dbReference>
<evidence type="ECO:0000313" key="5">
    <source>
        <dbReference type="Proteomes" id="UP001595967"/>
    </source>
</evidence>
<dbReference type="EMBL" id="JBHSEW010000001">
    <property type="protein sequence ID" value="MFC4620690.1"/>
    <property type="molecule type" value="Genomic_DNA"/>
</dbReference>
<dbReference type="Gene3D" id="3.30.420.40">
    <property type="match status" value="1"/>
</dbReference>
<dbReference type="PANTHER" id="PTHR30005:SF0">
    <property type="entry name" value="RETROGRADE REGULATION PROTEIN 2"/>
    <property type="match status" value="1"/>
</dbReference>
<evidence type="ECO:0000313" key="4">
    <source>
        <dbReference type="EMBL" id="MFC4620690.1"/>
    </source>
</evidence>
<dbReference type="InterPro" id="IPR048950">
    <property type="entry name" value="Ppx_GppA_C"/>
</dbReference>
<evidence type="ECO:0000259" key="2">
    <source>
        <dbReference type="Pfam" id="PF02541"/>
    </source>
</evidence>
<evidence type="ECO:0000256" key="1">
    <source>
        <dbReference type="ARBA" id="ARBA00022801"/>
    </source>
</evidence>
<accession>A0ABV9GVN5</accession>
<protein>
    <submittedName>
        <fullName evidence="4">Exopolyphosphatase</fullName>
    </submittedName>
</protein>
<dbReference type="SUPFAM" id="SSF109604">
    <property type="entry name" value="HD-domain/PDEase-like"/>
    <property type="match status" value="1"/>
</dbReference>
<gene>
    <name evidence="4" type="ORF">ACFO3A_00470</name>
</gene>
<sequence length="500" mass="53778">MAPESLLAAVDLGSNSFRLEIGRIGSHQRIERVEYLKETVRLGGGLNAQHALTREAMERGWACLARFGERLTGFAPAQVCAVATQTLREARNRAEFIERGSELLGFPIAIIPGEEEARLIYRGVASALAPSQQRRLVIDIGGRSTEITLGQHSQALQCASFALGSVSWSSHFFADGVLDKASFAAAIAAAQSTLAAACTAYPGTAWDCAYASSGTAHAIDEILTALGLDGRVITPQKLRHLQALLLQAGHIDQLRLPALKEERRPVLAGGISVMLAVVELLDIAELEVAQGALRQGVLHDLLEHEPPADKEAAEILALQQDFGVDTAQAERVCRVATTLWNSLRPAEADAADAAITTQALRIAALLHEVGMRVALNDYHHHGAYILRHCAHATWDDGLRQRIGQLVLGHQGKLRKLGDAIADPALALPLLALRLAIQLCHARRDPQLTGITLTRNGTDCRLHAPDGWASAYPQSARLLALEGQAWGKTPWGVVVDMAYGL</sequence>
<name>A0ABV9GVN5_9BURK</name>
<feature type="domain" description="Ppx/GppA phosphatase N-terminal" evidence="2">
    <location>
        <begin position="26"/>
        <end position="304"/>
    </location>
</feature>